<dbReference type="InterPro" id="IPR039199">
    <property type="entry name" value="FAM91"/>
</dbReference>
<name>A0A811P150_9POAL</name>
<feature type="domain" description="FAM91 C-terminal" evidence="4">
    <location>
        <begin position="361"/>
        <end position="443"/>
    </location>
</feature>
<reference evidence="5" key="1">
    <citation type="submission" date="2020-10" db="EMBL/GenBank/DDBJ databases">
        <authorList>
            <person name="Han B."/>
            <person name="Lu T."/>
            <person name="Zhao Q."/>
            <person name="Huang X."/>
            <person name="Zhao Y."/>
        </authorList>
    </citation>
    <scope>NUCLEOTIDE SEQUENCE</scope>
</reference>
<feature type="region of interest" description="Disordered" evidence="2">
    <location>
        <begin position="321"/>
        <end position="352"/>
    </location>
</feature>
<organism evidence="5 6">
    <name type="scientific">Miscanthus lutarioriparius</name>
    <dbReference type="NCBI Taxonomy" id="422564"/>
    <lineage>
        <taxon>Eukaryota</taxon>
        <taxon>Viridiplantae</taxon>
        <taxon>Streptophyta</taxon>
        <taxon>Embryophyta</taxon>
        <taxon>Tracheophyta</taxon>
        <taxon>Spermatophyta</taxon>
        <taxon>Magnoliopsida</taxon>
        <taxon>Liliopsida</taxon>
        <taxon>Poales</taxon>
        <taxon>Poaceae</taxon>
        <taxon>PACMAD clade</taxon>
        <taxon>Panicoideae</taxon>
        <taxon>Andropogonodae</taxon>
        <taxon>Andropogoneae</taxon>
        <taxon>Saccharinae</taxon>
        <taxon>Miscanthus</taxon>
    </lineage>
</organism>
<feature type="domain" description="FAM91 C-terminal" evidence="4">
    <location>
        <begin position="542"/>
        <end position="759"/>
    </location>
</feature>
<proteinExistence type="inferred from homology"/>
<protein>
    <recommendedName>
        <fullName evidence="7">Protein FAM91A1</fullName>
    </recommendedName>
</protein>
<dbReference type="Pfam" id="PF14647">
    <property type="entry name" value="FAM91_N"/>
    <property type="match status" value="1"/>
</dbReference>
<evidence type="ECO:0008006" key="7">
    <source>
        <dbReference type="Google" id="ProtNLM"/>
    </source>
</evidence>
<sequence length="985" mass="109520">MSAAVEEQMVVKAIREECPWESLPKRLQSTLQTKDEWHRSIVEYCIRKRLQWNTCFARRVCREGEYYEEMMRYLWRNLALYPYHLADYICRVMRISPFRYYCDILFEAMKNEQPYDSIPNFTAADALRLTGVGRNEFIDIMNKCRSKKLMWKLNKSIAKEMLPTQPVDFPVEPWWGVFLVNFTLEEFKKLSEEETATIDKICKEEANSYVLFDPKVIDGLYKRGLVYFDVPVYPDDRFKVSRLENFVSNKDQSYEDPIEELLYAVFVVSSANATVAELAATLQADLYQLQAAASFACRLGWATKVMDADSVLNDEGAPAFPSSILSDDEEGSNTSINSEKSGQQLISTDSDGPRKISGTAHVGFVVDANVTSYLMMGSLSPGLKSHAVTLYEAGKLGSSCIAELCSDLASLEGKKFEGVLEEFASHAFSLRCFLECLQSGGVSANEITDNAGEAKTPRSSVHDIDNAADHLAKVNIEGVADNNHNEVSDHNQCVGDLDNSDGNILSPAMAISERAESMVKSDDENDSTVQLDVSTESRVLKNKRKYKVDILRCESLASLAPATLERLFLRDYDIIVSMVPLPSSSVLPGPSGPIHFGPPSYSSMTPWMKLVLYTAGHCGPVSAVFMKGLRFRLLPEPLAGCEKALIWSWDGSAVGGLGGKFEGNLVKGNLLLHCLNSMLKQSAVLVQPLSIHDLNASGNLVTVDIPLPLKNDGQSIESVVAQTNLPKEQILDLTSVLKDLSSKFELSTLGYLRLLRLHRIDEPDKFDPENVSYQWVPLSLEFGIPLFSPKLCEKICERVIASHMLQKDDLNVHYDVMQNVRRQLRELCSEYQATGPIAKLFNKRGSSRDSPRALINSISGRWNLSNDPSTPTSGGAPSEHERLKFAGRQRCRTEVVSFDGSTVRSYALGPEHNGATFRPNSEEQSSVHDVKPDPEETESKDVVLPGINLIFVGAELHPFDIAACLQARQPLWLISEASTASSALL</sequence>
<keyword evidence="6" id="KW-1185">Reference proteome</keyword>
<dbReference type="Proteomes" id="UP000604825">
    <property type="component" value="Unassembled WGS sequence"/>
</dbReference>
<feature type="compositionally biased region" description="Polar residues" evidence="2">
    <location>
        <begin position="859"/>
        <end position="875"/>
    </location>
</feature>
<evidence type="ECO:0000256" key="2">
    <source>
        <dbReference type="SAM" id="MobiDB-lite"/>
    </source>
</evidence>
<evidence type="ECO:0000259" key="4">
    <source>
        <dbReference type="Pfam" id="PF14648"/>
    </source>
</evidence>
<comment type="similarity">
    <text evidence="1">Belongs to the FAM91 family.</text>
</comment>
<dbReference type="OrthoDB" id="275996at2759"/>
<evidence type="ECO:0000256" key="1">
    <source>
        <dbReference type="ARBA" id="ARBA00010319"/>
    </source>
</evidence>
<dbReference type="PANTHER" id="PTHR28441:SF2">
    <property type="entry name" value="PROTEIN FAM91A1"/>
    <property type="match status" value="1"/>
</dbReference>
<evidence type="ECO:0000259" key="3">
    <source>
        <dbReference type="Pfam" id="PF14647"/>
    </source>
</evidence>
<dbReference type="InterPro" id="IPR028097">
    <property type="entry name" value="FAM91_C_dom"/>
</dbReference>
<feature type="domain" description="FAM91 N-terminal" evidence="3">
    <location>
        <begin position="14"/>
        <end position="305"/>
    </location>
</feature>
<feature type="region of interest" description="Disordered" evidence="2">
    <location>
        <begin position="909"/>
        <end position="939"/>
    </location>
</feature>
<dbReference type="EMBL" id="CAJGYO010000005">
    <property type="protein sequence ID" value="CAD6231660.1"/>
    <property type="molecule type" value="Genomic_DNA"/>
</dbReference>
<accession>A0A811P150</accession>
<feature type="domain" description="FAM91 C-terminal" evidence="4">
    <location>
        <begin position="771"/>
        <end position="834"/>
    </location>
</feature>
<feature type="compositionally biased region" description="Basic and acidic residues" evidence="2">
    <location>
        <begin position="925"/>
        <end position="939"/>
    </location>
</feature>
<feature type="compositionally biased region" description="Polar residues" evidence="2">
    <location>
        <begin position="332"/>
        <end position="350"/>
    </location>
</feature>
<evidence type="ECO:0000313" key="5">
    <source>
        <dbReference type="EMBL" id="CAD6231660.1"/>
    </source>
</evidence>
<gene>
    <name evidence="5" type="ORF">NCGR_LOCUS21633</name>
</gene>
<evidence type="ECO:0000313" key="6">
    <source>
        <dbReference type="Proteomes" id="UP000604825"/>
    </source>
</evidence>
<dbReference type="Pfam" id="PF14648">
    <property type="entry name" value="FAM91_C"/>
    <property type="match status" value="3"/>
</dbReference>
<feature type="region of interest" description="Disordered" evidence="2">
    <location>
        <begin position="859"/>
        <end position="884"/>
    </location>
</feature>
<comment type="caution">
    <text evidence="5">The sequence shown here is derived from an EMBL/GenBank/DDBJ whole genome shotgun (WGS) entry which is preliminary data.</text>
</comment>
<dbReference type="PANTHER" id="PTHR28441">
    <property type="entry name" value="PROTEIN FAM91A1"/>
    <property type="match status" value="1"/>
</dbReference>
<dbReference type="InterPro" id="IPR028091">
    <property type="entry name" value="FAM91_N_dom"/>
</dbReference>
<dbReference type="AlphaFoldDB" id="A0A811P150"/>